<gene>
    <name evidence="1" type="ORF">NGM99_13605</name>
</gene>
<organism evidence="1 2">
    <name type="scientific">Mesorhizobium liriopis</name>
    <dbReference type="NCBI Taxonomy" id="2953882"/>
    <lineage>
        <taxon>Bacteria</taxon>
        <taxon>Pseudomonadati</taxon>
        <taxon>Pseudomonadota</taxon>
        <taxon>Alphaproteobacteria</taxon>
        <taxon>Hyphomicrobiales</taxon>
        <taxon>Phyllobacteriaceae</taxon>
        <taxon>Mesorhizobium</taxon>
    </lineage>
</organism>
<dbReference type="Pfam" id="PF18143">
    <property type="entry name" value="HAD_SAK_2"/>
    <property type="match status" value="1"/>
</dbReference>
<name>A0ABT1C7M8_9HYPH</name>
<protein>
    <submittedName>
        <fullName evidence="1">HAD domain-containing protein</fullName>
    </submittedName>
</protein>
<dbReference type="EMBL" id="JAMXQS010000006">
    <property type="protein sequence ID" value="MCO6050814.1"/>
    <property type="molecule type" value="Genomic_DNA"/>
</dbReference>
<evidence type="ECO:0000313" key="2">
    <source>
        <dbReference type="Proteomes" id="UP001205906"/>
    </source>
</evidence>
<accession>A0ABT1C7M8</accession>
<dbReference type="Proteomes" id="UP001205906">
    <property type="component" value="Unassembled WGS sequence"/>
</dbReference>
<reference evidence="1 2" key="1">
    <citation type="submission" date="2022-06" db="EMBL/GenBank/DDBJ databases">
        <title>Mesorhizobium sp. strain RP14 Genome sequencing and assembly.</title>
        <authorList>
            <person name="Kim I."/>
        </authorList>
    </citation>
    <scope>NUCLEOTIDE SEQUENCE [LARGE SCALE GENOMIC DNA]</scope>
    <source>
        <strain evidence="2">RP14(2022)</strain>
    </source>
</reference>
<evidence type="ECO:0000313" key="1">
    <source>
        <dbReference type="EMBL" id="MCO6050814.1"/>
    </source>
</evidence>
<proteinExistence type="predicted"/>
<keyword evidence="2" id="KW-1185">Reference proteome</keyword>
<comment type="caution">
    <text evidence="1">The sequence shown here is derived from an EMBL/GenBank/DDBJ whole genome shotgun (WGS) entry which is preliminary data.</text>
</comment>
<sequence length="156" mass="17830">MGERVLFLDVDGVLNHDGVFGDWRFGPLPLDHTRIALVHEVVKATGCKIVLSSAWRGMPDLERKLAADFMWEVFVDLGKDRINCRHEDGSTIRSHDSRGHQIEEWLSRHPEIEAYAIVDDDCDMLPEQRHNFVRVPDGKGLKPKHRDKLIEILSAA</sequence>
<dbReference type="RefSeq" id="WP_252819760.1">
    <property type="nucleotide sequence ID" value="NZ_JAMXQS010000006.1"/>
</dbReference>